<name>A0A0S3S1F6_PHAAN</name>
<dbReference type="EMBL" id="AP015037">
    <property type="protein sequence ID" value="BAT86680.1"/>
    <property type="molecule type" value="Genomic_DNA"/>
</dbReference>
<evidence type="ECO:0000313" key="3">
    <source>
        <dbReference type="Proteomes" id="UP000291084"/>
    </source>
</evidence>
<dbReference type="Proteomes" id="UP000291084">
    <property type="component" value="Chromosome 4"/>
</dbReference>
<sequence>EGNKCDDRLGNSGLDSRVEFAWYGRFPTCFTRDLFRNRYGLPGFLDCCICLVLTPMVGCNILYLFFFFLMHLALEAHDC</sequence>
<dbReference type="AlphaFoldDB" id="A0A0S3S1F6"/>
<keyword evidence="3" id="KW-1185">Reference proteome</keyword>
<proteinExistence type="predicted"/>
<feature type="transmembrane region" description="Helical" evidence="1">
    <location>
        <begin position="44"/>
        <end position="69"/>
    </location>
</feature>
<protein>
    <submittedName>
        <fullName evidence="2">Uncharacterized protein</fullName>
    </submittedName>
</protein>
<evidence type="ECO:0000313" key="2">
    <source>
        <dbReference type="EMBL" id="BAT86680.1"/>
    </source>
</evidence>
<gene>
    <name evidence="2" type="primary">Vigan.04G435400</name>
    <name evidence="2" type="ORF">VIGAN_04435400</name>
</gene>
<keyword evidence="1" id="KW-1133">Transmembrane helix</keyword>
<organism evidence="2 3">
    <name type="scientific">Vigna angularis var. angularis</name>
    <dbReference type="NCBI Taxonomy" id="157739"/>
    <lineage>
        <taxon>Eukaryota</taxon>
        <taxon>Viridiplantae</taxon>
        <taxon>Streptophyta</taxon>
        <taxon>Embryophyta</taxon>
        <taxon>Tracheophyta</taxon>
        <taxon>Spermatophyta</taxon>
        <taxon>Magnoliopsida</taxon>
        <taxon>eudicotyledons</taxon>
        <taxon>Gunneridae</taxon>
        <taxon>Pentapetalae</taxon>
        <taxon>rosids</taxon>
        <taxon>fabids</taxon>
        <taxon>Fabales</taxon>
        <taxon>Fabaceae</taxon>
        <taxon>Papilionoideae</taxon>
        <taxon>50 kb inversion clade</taxon>
        <taxon>NPAAA clade</taxon>
        <taxon>indigoferoid/millettioid clade</taxon>
        <taxon>Phaseoleae</taxon>
        <taxon>Vigna</taxon>
    </lineage>
</organism>
<reference evidence="2 3" key="1">
    <citation type="journal article" date="2015" name="Sci. Rep.">
        <title>The power of single molecule real-time sequencing technology in the de novo assembly of a eukaryotic genome.</title>
        <authorList>
            <person name="Sakai H."/>
            <person name="Naito K."/>
            <person name="Ogiso-Tanaka E."/>
            <person name="Takahashi Y."/>
            <person name="Iseki K."/>
            <person name="Muto C."/>
            <person name="Satou K."/>
            <person name="Teruya K."/>
            <person name="Shiroma A."/>
            <person name="Shimoji M."/>
            <person name="Hirano T."/>
            <person name="Itoh T."/>
            <person name="Kaga A."/>
            <person name="Tomooka N."/>
        </authorList>
    </citation>
    <scope>NUCLEOTIDE SEQUENCE [LARGE SCALE GENOMIC DNA]</scope>
    <source>
        <strain evidence="3">cv. Shumari</strain>
    </source>
</reference>
<keyword evidence="1" id="KW-0472">Membrane</keyword>
<keyword evidence="1" id="KW-0812">Transmembrane</keyword>
<evidence type="ECO:0000256" key="1">
    <source>
        <dbReference type="SAM" id="Phobius"/>
    </source>
</evidence>
<accession>A0A0S3S1F6</accession>
<feature type="non-terminal residue" evidence="2">
    <location>
        <position position="1"/>
    </location>
</feature>